<evidence type="ECO:0000313" key="4">
    <source>
        <dbReference type="Proteomes" id="UP001234798"/>
    </source>
</evidence>
<evidence type="ECO:0000259" key="2">
    <source>
        <dbReference type="Pfam" id="PF16747"/>
    </source>
</evidence>
<evidence type="ECO:0000313" key="3">
    <source>
        <dbReference type="EMBL" id="WMD21572.1"/>
    </source>
</evidence>
<dbReference type="RefSeq" id="WP_306945407.1">
    <property type="nucleotide sequence ID" value="NZ_CP132976.1"/>
</dbReference>
<keyword evidence="1" id="KW-0732">Signal</keyword>
<accession>A0ABY9M6Z2</accession>
<dbReference type="Proteomes" id="UP001234798">
    <property type="component" value="Chromosome"/>
</dbReference>
<reference evidence="3 4" key="1">
    <citation type="submission" date="2023-08" db="EMBL/GenBank/DDBJ databases">
        <title>Achromobacter seleniivolatilans sp. nov., isolated from seleniferous soil.</title>
        <authorList>
            <person name="Zhang S."/>
            <person name="Li K."/>
            <person name="Peng J."/>
            <person name="Zhao Q."/>
            <person name="Wang H."/>
            <person name="Guo Y."/>
        </authorList>
    </citation>
    <scope>NUCLEOTIDE SEQUENCE [LARGE SCALE GENOMIC DNA]</scope>
    <source>
        <strain evidence="3 4">R39</strain>
    </source>
</reference>
<feature type="domain" description="Surface-adhesin protein E-like" evidence="2">
    <location>
        <begin position="23"/>
        <end position="115"/>
    </location>
</feature>
<dbReference type="Pfam" id="PF16747">
    <property type="entry name" value="Adhesin_E"/>
    <property type="match status" value="1"/>
</dbReference>
<evidence type="ECO:0000256" key="1">
    <source>
        <dbReference type="SAM" id="SignalP"/>
    </source>
</evidence>
<dbReference type="EMBL" id="CP132976">
    <property type="protein sequence ID" value="WMD21572.1"/>
    <property type="molecule type" value="Genomic_DNA"/>
</dbReference>
<sequence length="120" mass="13431">MKKIAVVVFGILVSSMAHAAPNWQKLMDNEMGTMFLDKNSIQDTKAKNTRQADLLINYKDRSGIVSTVTVYEINCKTKKDRRVKVSDYEKSDAQGRLFGSTPLDESFEPADPGMVKLICP</sequence>
<proteinExistence type="predicted"/>
<feature type="chain" id="PRO_5047510221" description="Surface-adhesin protein E-like domain-containing protein" evidence="1">
    <location>
        <begin position="20"/>
        <end position="120"/>
    </location>
</feature>
<feature type="signal peptide" evidence="1">
    <location>
        <begin position="1"/>
        <end position="19"/>
    </location>
</feature>
<protein>
    <recommendedName>
        <fullName evidence="2">Surface-adhesin protein E-like domain-containing protein</fullName>
    </recommendedName>
</protein>
<keyword evidence="4" id="KW-1185">Reference proteome</keyword>
<gene>
    <name evidence="3" type="ORF">RAS12_04135</name>
</gene>
<organism evidence="3 4">
    <name type="scientific">Achromobacter seleniivolatilans</name>
    <dbReference type="NCBI Taxonomy" id="3047478"/>
    <lineage>
        <taxon>Bacteria</taxon>
        <taxon>Pseudomonadati</taxon>
        <taxon>Pseudomonadota</taxon>
        <taxon>Betaproteobacteria</taxon>
        <taxon>Burkholderiales</taxon>
        <taxon>Alcaligenaceae</taxon>
        <taxon>Achromobacter</taxon>
    </lineage>
</organism>
<name>A0ABY9M6Z2_9BURK</name>
<dbReference type="InterPro" id="IPR031939">
    <property type="entry name" value="Adhesin_E-like"/>
</dbReference>